<protein>
    <submittedName>
        <fullName evidence="1">Uncharacterized protein</fullName>
    </submittedName>
</protein>
<evidence type="ECO:0000313" key="1">
    <source>
        <dbReference type="EMBL" id="SFV66014.1"/>
    </source>
</evidence>
<sequence length="134" mass="15163">MIFGLVACASNTTPKIVVDANKSREIDNNSTTEKKIKIIDLDKVIKQSKEDSTKGGLREKIIPIFLKKYVGDNDEVAFKEGTLNKIKNIKIGDNNEVAFTGREYRIKTSELKDGTPIIIKYNKGKEVRLRVRIH</sequence>
<accession>A0A1W1CJR2</accession>
<gene>
    <name evidence="1" type="ORF">MNB_SV-14-69</name>
</gene>
<dbReference type="EMBL" id="FPHN01000198">
    <property type="protein sequence ID" value="SFV66014.1"/>
    <property type="molecule type" value="Genomic_DNA"/>
</dbReference>
<dbReference type="AlphaFoldDB" id="A0A1W1CJR2"/>
<proteinExistence type="predicted"/>
<reference evidence="1" key="1">
    <citation type="submission" date="2016-10" db="EMBL/GenBank/DDBJ databases">
        <authorList>
            <person name="de Groot N.N."/>
        </authorList>
    </citation>
    <scope>NUCLEOTIDE SEQUENCE</scope>
</reference>
<organism evidence="1">
    <name type="scientific">hydrothermal vent metagenome</name>
    <dbReference type="NCBI Taxonomy" id="652676"/>
    <lineage>
        <taxon>unclassified sequences</taxon>
        <taxon>metagenomes</taxon>
        <taxon>ecological metagenomes</taxon>
    </lineage>
</organism>
<name>A0A1W1CJR2_9ZZZZ</name>